<evidence type="ECO:0000313" key="3">
    <source>
        <dbReference type="EMBL" id="ABU82421.1"/>
    </source>
</evidence>
<dbReference type="InterPro" id="IPR001482">
    <property type="entry name" value="T2SS/T4SS_dom"/>
</dbReference>
<dbReference type="SUPFAM" id="SSF52540">
    <property type="entry name" value="P-loop containing nucleoside triphosphate hydrolases"/>
    <property type="match status" value="1"/>
</dbReference>
<dbReference type="KEGG" id="iho:Igni_1245"/>
<dbReference type="InterPro" id="IPR027417">
    <property type="entry name" value="P-loop_NTPase"/>
</dbReference>
<feature type="domain" description="PIN" evidence="2">
    <location>
        <begin position="4"/>
        <end position="107"/>
    </location>
</feature>
<dbReference type="PANTHER" id="PTHR11603">
    <property type="entry name" value="AAA FAMILY ATPASE"/>
    <property type="match status" value="1"/>
</dbReference>
<evidence type="ECO:0000259" key="2">
    <source>
        <dbReference type="SMART" id="SM00670"/>
    </source>
</evidence>
<protein>
    <submittedName>
        <fullName evidence="3">Nucleotide binding protein, PINc</fullName>
    </submittedName>
</protein>
<accession>A8ABW9</accession>
<name>A8ABW9_IGNH4</name>
<dbReference type="eggNOG" id="arCOG04116">
    <property type="taxonomic scope" value="Archaea"/>
</dbReference>
<comment type="similarity">
    <text evidence="1">In the N-terminal section; belongs to the PINc/VapC protein family.</text>
</comment>
<keyword evidence="4" id="KW-1185">Reference proteome</keyword>
<evidence type="ECO:0000313" key="4">
    <source>
        <dbReference type="Proteomes" id="UP000000262"/>
    </source>
</evidence>
<evidence type="ECO:0000256" key="1">
    <source>
        <dbReference type="ARBA" id="ARBA00046345"/>
    </source>
</evidence>
<dbReference type="InterPro" id="IPR052041">
    <property type="entry name" value="Nucleic_acid_metab_PIN/TRAM"/>
</dbReference>
<dbReference type="Gene3D" id="3.40.50.1010">
    <property type="entry name" value="5'-nuclease"/>
    <property type="match status" value="1"/>
</dbReference>
<dbReference type="SUPFAM" id="SSF88723">
    <property type="entry name" value="PIN domain-like"/>
    <property type="match status" value="1"/>
</dbReference>
<dbReference type="OrthoDB" id="7146at2157"/>
<dbReference type="PhylomeDB" id="A8ABW9"/>
<dbReference type="InterPro" id="IPR002716">
    <property type="entry name" value="PIN_dom"/>
</dbReference>
<dbReference type="Pfam" id="PF00437">
    <property type="entry name" value="T2SSE"/>
    <property type="match status" value="1"/>
</dbReference>
<organism evidence="3 4">
    <name type="scientific">Ignicoccus hospitalis (strain KIN4/I / DSM 18386 / JCM 14125)</name>
    <dbReference type="NCBI Taxonomy" id="453591"/>
    <lineage>
        <taxon>Archaea</taxon>
        <taxon>Thermoproteota</taxon>
        <taxon>Thermoprotei</taxon>
        <taxon>Desulfurococcales</taxon>
        <taxon>Desulfurococcaceae</taxon>
        <taxon>Ignicoccus</taxon>
    </lineage>
</organism>
<dbReference type="STRING" id="453591.Igni_1245"/>
<dbReference type="Gene3D" id="3.40.50.300">
    <property type="entry name" value="P-loop containing nucleotide triphosphate hydrolases"/>
    <property type="match status" value="1"/>
</dbReference>
<dbReference type="EMBL" id="CP000816">
    <property type="protein sequence ID" value="ABU82421.1"/>
    <property type="molecule type" value="Genomic_DNA"/>
</dbReference>
<dbReference type="HOGENOM" id="CLU_023387_0_0_2"/>
<dbReference type="NCBIfam" id="NF010335">
    <property type="entry name" value="PRK13764.1"/>
    <property type="match status" value="1"/>
</dbReference>
<dbReference type="Proteomes" id="UP000000262">
    <property type="component" value="Chromosome"/>
</dbReference>
<reference evidence="3 4" key="1">
    <citation type="journal article" date="2008" name="Genome Biol.">
        <title>A genomic analysis of the archaeal system Ignicoccus hospitalis-Nanoarchaeum equitans.</title>
        <authorList>
            <person name="Podar M."/>
            <person name="Anderson I."/>
            <person name="Makarova K.S."/>
            <person name="Elkins J.G."/>
            <person name="Ivanova N."/>
            <person name="Wall M.A."/>
            <person name="Lykidis A."/>
            <person name="Mavromatis K."/>
            <person name="Sun H."/>
            <person name="Hudson M.E."/>
            <person name="Chen W."/>
            <person name="Deciu C."/>
            <person name="Hutchison D."/>
            <person name="Eads J.R."/>
            <person name="Anderson A."/>
            <person name="Fernandes F."/>
            <person name="Szeto E."/>
            <person name="Lapidus A."/>
            <person name="Kyrpides N.C."/>
            <person name="Saier M.H.Jr."/>
            <person name="Richardson P.M."/>
            <person name="Rachel R."/>
            <person name="Huber H."/>
            <person name="Eisen J.A."/>
            <person name="Koonin E.V."/>
            <person name="Keller M."/>
            <person name="Stetter K.O."/>
        </authorList>
    </citation>
    <scope>NUCLEOTIDE SEQUENCE [LARGE SCALE GENOMIC DNA]</scope>
    <source>
        <strain evidence="4">KIN4/I / DSM 18386 / JCM 14125</strain>
    </source>
</reference>
<dbReference type="RefSeq" id="WP_012123385.1">
    <property type="nucleotide sequence ID" value="NC_009776.1"/>
</dbReference>
<dbReference type="InterPro" id="IPR029060">
    <property type="entry name" value="PIN-like_dom_sf"/>
</dbReference>
<dbReference type="GeneID" id="5562968"/>
<dbReference type="CDD" id="cd09878">
    <property type="entry name" value="PIN_VapC_VirB11L-ATPase-like"/>
    <property type="match status" value="1"/>
</dbReference>
<gene>
    <name evidence="3" type="ordered locus">Igni_1245</name>
</gene>
<dbReference type="PANTHER" id="PTHR11603:SF147">
    <property type="entry name" value="MEMBRANE PROTEIN"/>
    <property type="match status" value="1"/>
</dbReference>
<proteinExistence type="inferred from homology"/>
<dbReference type="AlphaFoldDB" id="A8ABW9"/>
<sequence length="504" mass="56617">MEKEVYVPDLNAVQRGLLTRLVEQGLLYGTLLIPSTLIKEIERQAKEGLASGMAALEELTKLRELEMQGLVNIEVVEVKERDVDDAVRKVAKEKNATLVTGDRVQALVATTMGIEVFFAGEYRPAKLKFEEFFDEETMSIHLKEGDVPKAKKGRPGEWEMVPLSNEVLDAATLENMALEIMETARSRRDAYVEVDRPGTTVVQLGKYRIVITRPPLSDGWEITAVRPIAKLSLEDYDLPEKLIRRLEDRAEGILIAGAPGAGKTTFAQALTEYYARKGKVVKTIESPRDMVLPPSVTQYSKEHTSVKELYAILLLSRPDYTIFDEMRTDEDFKLYMDLRMAGIGMVGVVHATTPIDAVQRLIGRVELGMIPSIVDTVIFIDSGSVAKVYELQMTVKLPTGLREADLARPVVEVRDFLTGELEYEIYTWGEQTMVVPVKRVAKRGEEKILAYVYRVLPEATSVEVKDGVVVVTVPKWAGKNVLKKAKKLKKLEDRLGMRIKVKYE</sequence>
<dbReference type="SMART" id="SM00670">
    <property type="entry name" value="PINc"/>
    <property type="match status" value="1"/>
</dbReference>